<comment type="caution">
    <text evidence="1">The sequence shown here is derived from an EMBL/GenBank/DDBJ whole genome shotgun (WGS) entry which is preliminary data.</text>
</comment>
<name>A0A2T6ZVS1_TUBBO</name>
<dbReference type="Proteomes" id="UP000244722">
    <property type="component" value="Unassembled WGS sequence"/>
</dbReference>
<evidence type="ECO:0000313" key="2">
    <source>
        <dbReference type="Proteomes" id="UP000244722"/>
    </source>
</evidence>
<keyword evidence="2" id="KW-1185">Reference proteome</keyword>
<protein>
    <submittedName>
        <fullName evidence="1">Uncharacterized protein</fullName>
    </submittedName>
</protein>
<dbReference type="EMBL" id="NESQ01000089">
    <property type="protein sequence ID" value="PUU79524.1"/>
    <property type="molecule type" value="Genomic_DNA"/>
</dbReference>
<reference evidence="1 2" key="1">
    <citation type="submission" date="2017-04" db="EMBL/GenBank/DDBJ databases">
        <title>Draft genome sequence of Tuber borchii Vittad., a whitish edible truffle.</title>
        <authorList>
            <consortium name="DOE Joint Genome Institute"/>
            <person name="Murat C."/>
            <person name="Kuo A."/>
            <person name="Barry K.W."/>
            <person name="Clum A."/>
            <person name="Dockter R.B."/>
            <person name="Fauchery L."/>
            <person name="Iotti M."/>
            <person name="Kohler A."/>
            <person name="Labutti K."/>
            <person name="Lindquist E.A."/>
            <person name="Lipzen A."/>
            <person name="Ohm R.A."/>
            <person name="Wang M."/>
            <person name="Grigoriev I.V."/>
            <person name="Zambonelli A."/>
            <person name="Martin F.M."/>
        </authorList>
    </citation>
    <scope>NUCLEOTIDE SEQUENCE [LARGE SCALE GENOMIC DNA]</scope>
    <source>
        <strain evidence="1 2">Tbo3840</strain>
    </source>
</reference>
<gene>
    <name evidence="1" type="ORF">B9Z19DRAFT_813730</name>
</gene>
<accession>A0A2T6ZVS1</accession>
<dbReference type="AlphaFoldDB" id="A0A2T6ZVS1"/>
<proteinExistence type="predicted"/>
<sequence>MPPDSTSIPHNLVSPTLEQLHLHLPLPLRPPLHLHLRLPLCLRLCLCILLRLRPHPSPHPLLRPLIRSPLPSLPPRATTLIPADSSPAELLSTPPPWSPSPRVDLQSPIALASHKLLLVSLNRPSGLVQAGTQPLASPLPRLATPQLATPLLFLPPMLPNHLPLSFQCLRALVTGFVLVVLCL</sequence>
<evidence type="ECO:0000313" key="1">
    <source>
        <dbReference type="EMBL" id="PUU79524.1"/>
    </source>
</evidence>
<organism evidence="1 2">
    <name type="scientific">Tuber borchii</name>
    <name type="common">White truffle</name>
    <dbReference type="NCBI Taxonomy" id="42251"/>
    <lineage>
        <taxon>Eukaryota</taxon>
        <taxon>Fungi</taxon>
        <taxon>Dikarya</taxon>
        <taxon>Ascomycota</taxon>
        <taxon>Pezizomycotina</taxon>
        <taxon>Pezizomycetes</taxon>
        <taxon>Pezizales</taxon>
        <taxon>Tuberaceae</taxon>
        <taxon>Tuber</taxon>
    </lineage>
</organism>